<dbReference type="SUPFAM" id="SSF50129">
    <property type="entry name" value="GroES-like"/>
    <property type="match status" value="1"/>
</dbReference>
<dbReference type="SMART" id="SM00829">
    <property type="entry name" value="PKS_ER"/>
    <property type="match status" value="1"/>
</dbReference>
<dbReference type="InterPro" id="IPR013154">
    <property type="entry name" value="ADH-like_N"/>
</dbReference>
<dbReference type="CDD" id="cd08241">
    <property type="entry name" value="QOR1"/>
    <property type="match status" value="1"/>
</dbReference>
<dbReference type="RefSeq" id="WP_255059660.1">
    <property type="nucleotide sequence ID" value="NZ_JANDBD010000003.1"/>
</dbReference>
<dbReference type="Pfam" id="PF08240">
    <property type="entry name" value="ADH_N"/>
    <property type="match status" value="1"/>
</dbReference>
<dbReference type="InterPro" id="IPR036291">
    <property type="entry name" value="NAD(P)-bd_dom_sf"/>
</dbReference>
<dbReference type="Pfam" id="PF00107">
    <property type="entry name" value="ADH_zinc_N"/>
    <property type="match status" value="1"/>
</dbReference>
<dbReference type="Gene3D" id="3.90.180.10">
    <property type="entry name" value="Medium-chain alcohol dehydrogenases, catalytic domain"/>
    <property type="match status" value="1"/>
</dbReference>
<evidence type="ECO:0000259" key="1">
    <source>
        <dbReference type="SMART" id="SM00829"/>
    </source>
</evidence>
<dbReference type="InterPro" id="IPR013149">
    <property type="entry name" value="ADH-like_C"/>
</dbReference>
<evidence type="ECO:0000313" key="2">
    <source>
        <dbReference type="EMBL" id="MCP9272480.1"/>
    </source>
</evidence>
<accession>A0ABT1M0T2</accession>
<protein>
    <submittedName>
        <fullName evidence="2">NADPH:quinone oxidoreductase family protein</fullName>
    </submittedName>
</protein>
<sequence length="324" mass="33080">MKAIVAQSLSGPDGLAYTDVDEPVAGDGMVVVDVGAAGVCFPDLLLIRGEYQLKLDPPFVPGTEVAGVVRSAPEGSGLTVGQRVSSVSMLGGWAERVAVPVTSVVPTPAGVDDAAAVALLGNYYTMYFGLERRGGLRSGETVLVLGSAGGVGTAAIQIAKAMGAHVIAMVHREGAEDFVRSLGADVVLPLSDGWAQAVRDHTDGRGVDLVVDPIGGPAFDDAIRVLATEGRLLVLGFASGGGIPTVKVNRLLLRNVSVVGVGLGEFINRTPGSQAEIAAGVAKLVEEGLRPPPPVRYPLSDGRAALQLLADGGVKGKLVLEPGR</sequence>
<organism evidence="2 3">
    <name type="scientific">Mycolicibacterium arenosum</name>
    <dbReference type="NCBI Taxonomy" id="2952157"/>
    <lineage>
        <taxon>Bacteria</taxon>
        <taxon>Bacillati</taxon>
        <taxon>Actinomycetota</taxon>
        <taxon>Actinomycetes</taxon>
        <taxon>Mycobacteriales</taxon>
        <taxon>Mycobacteriaceae</taxon>
        <taxon>Mycolicibacterium</taxon>
    </lineage>
</organism>
<dbReference type="EMBL" id="JANDBD010000003">
    <property type="protein sequence ID" value="MCP9272480.1"/>
    <property type="molecule type" value="Genomic_DNA"/>
</dbReference>
<comment type="caution">
    <text evidence="2">The sequence shown here is derived from an EMBL/GenBank/DDBJ whole genome shotgun (WGS) entry which is preliminary data.</text>
</comment>
<evidence type="ECO:0000313" key="3">
    <source>
        <dbReference type="Proteomes" id="UP001651690"/>
    </source>
</evidence>
<reference evidence="2 3" key="1">
    <citation type="submission" date="2022-06" db="EMBL/GenBank/DDBJ databases">
        <title>Mycolicibacterium sp. CAU 1645 isolated from seawater.</title>
        <authorList>
            <person name="Kim W."/>
        </authorList>
    </citation>
    <scope>NUCLEOTIDE SEQUENCE [LARGE SCALE GENOMIC DNA]</scope>
    <source>
        <strain evidence="2 3">CAU 1645</strain>
    </source>
</reference>
<keyword evidence="3" id="KW-1185">Reference proteome</keyword>
<dbReference type="InterPro" id="IPR011032">
    <property type="entry name" value="GroES-like_sf"/>
</dbReference>
<dbReference type="PANTHER" id="PTHR43677">
    <property type="entry name" value="SHORT-CHAIN DEHYDROGENASE/REDUCTASE"/>
    <property type="match status" value="1"/>
</dbReference>
<feature type="domain" description="Enoyl reductase (ER)" evidence="1">
    <location>
        <begin position="10"/>
        <end position="320"/>
    </location>
</feature>
<dbReference type="SUPFAM" id="SSF51735">
    <property type="entry name" value="NAD(P)-binding Rossmann-fold domains"/>
    <property type="match status" value="1"/>
</dbReference>
<dbReference type="PROSITE" id="PS01162">
    <property type="entry name" value="QOR_ZETA_CRYSTAL"/>
    <property type="match status" value="1"/>
</dbReference>
<dbReference type="Proteomes" id="UP001651690">
    <property type="component" value="Unassembled WGS sequence"/>
</dbReference>
<gene>
    <name evidence="2" type="ORF">NM203_09805</name>
</gene>
<dbReference type="Gene3D" id="3.40.50.720">
    <property type="entry name" value="NAD(P)-binding Rossmann-like Domain"/>
    <property type="match status" value="1"/>
</dbReference>
<name>A0ABT1M0T2_9MYCO</name>
<proteinExistence type="predicted"/>
<dbReference type="InterPro" id="IPR002364">
    <property type="entry name" value="Quin_OxRdtase/zeta-crystal_CS"/>
</dbReference>
<dbReference type="InterPro" id="IPR051397">
    <property type="entry name" value="Zn-ADH-like_protein"/>
</dbReference>
<dbReference type="PANTHER" id="PTHR43677:SF4">
    <property type="entry name" value="QUINONE OXIDOREDUCTASE-LIKE PROTEIN 2"/>
    <property type="match status" value="1"/>
</dbReference>
<dbReference type="InterPro" id="IPR020843">
    <property type="entry name" value="ER"/>
</dbReference>